<protein>
    <submittedName>
        <fullName evidence="3">Uncharacterized protein</fullName>
    </submittedName>
</protein>
<gene>
    <name evidence="3" type="ORF">GIB67_029376</name>
</gene>
<dbReference type="EMBL" id="JACGCM010000130">
    <property type="protein sequence ID" value="KAF6175990.1"/>
    <property type="molecule type" value="Genomic_DNA"/>
</dbReference>
<feature type="transmembrane region" description="Helical" evidence="2">
    <location>
        <begin position="362"/>
        <end position="383"/>
    </location>
</feature>
<feature type="region of interest" description="Disordered" evidence="1">
    <location>
        <begin position="1"/>
        <end position="35"/>
    </location>
</feature>
<evidence type="ECO:0000313" key="4">
    <source>
        <dbReference type="Proteomes" id="UP000541444"/>
    </source>
</evidence>
<accession>A0A7J7P9G9</accession>
<feature type="compositionally biased region" description="Polar residues" evidence="1">
    <location>
        <begin position="12"/>
        <end position="22"/>
    </location>
</feature>
<organism evidence="3 4">
    <name type="scientific">Kingdonia uniflora</name>
    <dbReference type="NCBI Taxonomy" id="39325"/>
    <lineage>
        <taxon>Eukaryota</taxon>
        <taxon>Viridiplantae</taxon>
        <taxon>Streptophyta</taxon>
        <taxon>Embryophyta</taxon>
        <taxon>Tracheophyta</taxon>
        <taxon>Spermatophyta</taxon>
        <taxon>Magnoliopsida</taxon>
        <taxon>Ranunculales</taxon>
        <taxon>Circaeasteraceae</taxon>
        <taxon>Kingdonia</taxon>
    </lineage>
</organism>
<dbReference type="AlphaFoldDB" id="A0A7J7P9G9"/>
<evidence type="ECO:0000256" key="2">
    <source>
        <dbReference type="SAM" id="Phobius"/>
    </source>
</evidence>
<evidence type="ECO:0000313" key="3">
    <source>
        <dbReference type="EMBL" id="KAF6175990.1"/>
    </source>
</evidence>
<proteinExistence type="predicted"/>
<keyword evidence="2" id="KW-0812">Transmembrane</keyword>
<sequence>MVRAQERIEDLPSTSSVGQTGADSDARADSEELSKEGIQILKLVAESKDAREAGRTPDTCDNNCVNHKMEWGFCLPSCHLKRGVEGEGENTVSNSEMVTISSKINKDKGNDSTSKEAVETYKDGDGFPAIHKDIATDELPDNFSVEIDESYTIQEGVEYNWVPSKCMTCKVFGHSDIHCLVEKARIFDQEYAQMQQKMQKQQNPLVSDKQQIPIVEKVNKVWKAKGKEGIHANGVEEGNSFAPLANTSTNEHPLPLDKELAQPEKENAKTKEQLDDDVDAITQKTPIGGDYVDEGFQLSKSTLKRQRKKNNKSEKAMRADVFEEPPSRQTYFNCQGMELEASSSAKSKSSIASGRDVTVMALHYWLIWSKLSMAVFVAFYLLAGEFLMSESVRDDSSLLSLPLRGEISVCEGRTLSHHITSKKDPAPQVFGHNTLHEQVGAFFFGSDIVLAIKMSAY</sequence>
<dbReference type="Proteomes" id="UP000541444">
    <property type="component" value="Unassembled WGS sequence"/>
</dbReference>
<keyword evidence="2" id="KW-0472">Membrane</keyword>
<feature type="region of interest" description="Disordered" evidence="1">
    <location>
        <begin position="233"/>
        <end position="254"/>
    </location>
</feature>
<keyword evidence="2" id="KW-1133">Transmembrane helix</keyword>
<comment type="caution">
    <text evidence="3">The sequence shown here is derived from an EMBL/GenBank/DDBJ whole genome shotgun (WGS) entry which is preliminary data.</text>
</comment>
<feature type="compositionally biased region" description="Basic and acidic residues" evidence="1">
    <location>
        <begin position="24"/>
        <end position="35"/>
    </location>
</feature>
<reference evidence="3 4" key="1">
    <citation type="journal article" date="2020" name="IScience">
        <title>Genome Sequencing of the Endangered Kingdonia uniflora (Circaeasteraceae, Ranunculales) Reveals Potential Mechanisms of Evolutionary Specialization.</title>
        <authorList>
            <person name="Sun Y."/>
            <person name="Deng T."/>
            <person name="Zhang A."/>
            <person name="Moore M.J."/>
            <person name="Landis J.B."/>
            <person name="Lin N."/>
            <person name="Zhang H."/>
            <person name="Zhang X."/>
            <person name="Huang J."/>
            <person name="Zhang X."/>
            <person name="Sun H."/>
            <person name="Wang H."/>
        </authorList>
    </citation>
    <scope>NUCLEOTIDE SEQUENCE [LARGE SCALE GENOMIC DNA]</scope>
    <source>
        <strain evidence="3">TB1705</strain>
        <tissue evidence="3">Leaf</tissue>
    </source>
</reference>
<evidence type="ECO:0000256" key="1">
    <source>
        <dbReference type="SAM" id="MobiDB-lite"/>
    </source>
</evidence>
<feature type="compositionally biased region" description="Basic and acidic residues" evidence="1">
    <location>
        <begin position="1"/>
        <end position="10"/>
    </location>
</feature>
<keyword evidence="4" id="KW-1185">Reference proteome</keyword>
<name>A0A7J7P9G9_9MAGN</name>